<name>A0A975SYC7_9ACTN</name>
<dbReference type="Pfam" id="PF00132">
    <property type="entry name" value="Hexapep"/>
    <property type="match status" value="1"/>
</dbReference>
<accession>A0A975SYC7</accession>
<dbReference type="InterPro" id="IPR020019">
    <property type="entry name" value="AcTrfase_PglD-like"/>
</dbReference>
<dbReference type="AlphaFoldDB" id="A0A975SYC7"/>
<dbReference type="PANTHER" id="PTHR43300:SF7">
    <property type="entry name" value="UDP-N-ACETYLBACILLOSAMINE N-ACETYLTRANSFERASE"/>
    <property type="match status" value="1"/>
</dbReference>
<evidence type="ECO:0000256" key="2">
    <source>
        <dbReference type="PIRSR" id="PIRSR620019-2"/>
    </source>
</evidence>
<dbReference type="Pfam" id="PF17836">
    <property type="entry name" value="PglD_N"/>
    <property type="match status" value="1"/>
</dbReference>
<feature type="domain" description="PglD N-terminal" evidence="3">
    <location>
        <begin position="2"/>
        <end position="82"/>
    </location>
</feature>
<feature type="active site" description="Proton acceptor" evidence="1">
    <location>
        <position position="142"/>
    </location>
</feature>
<gene>
    <name evidence="4" type="ORF">KRR39_22845</name>
</gene>
<dbReference type="CDD" id="cd03360">
    <property type="entry name" value="LbH_AT_putative"/>
    <property type="match status" value="1"/>
</dbReference>
<evidence type="ECO:0000259" key="3">
    <source>
        <dbReference type="Pfam" id="PF17836"/>
    </source>
</evidence>
<organism evidence="4 5">
    <name type="scientific">Nocardioides panacis</name>
    <dbReference type="NCBI Taxonomy" id="2849501"/>
    <lineage>
        <taxon>Bacteria</taxon>
        <taxon>Bacillati</taxon>
        <taxon>Actinomycetota</taxon>
        <taxon>Actinomycetes</taxon>
        <taxon>Propionibacteriales</taxon>
        <taxon>Nocardioidaceae</taxon>
        <taxon>Nocardioides</taxon>
    </lineage>
</organism>
<dbReference type="RefSeq" id="WP_216939650.1">
    <property type="nucleotide sequence ID" value="NZ_CP077062.1"/>
</dbReference>
<feature type="binding site" evidence="2">
    <location>
        <position position="74"/>
    </location>
    <ligand>
        <name>substrate</name>
    </ligand>
</feature>
<evidence type="ECO:0000313" key="4">
    <source>
        <dbReference type="EMBL" id="QWZ08141.1"/>
    </source>
</evidence>
<dbReference type="InterPro" id="IPR001451">
    <property type="entry name" value="Hexapep"/>
</dbReference>
<dbReference type="KEGG" id="nps:KRR39_22845"/>
<sequence>MDLVLVGAGGHAREIAGILLDLRLGAAPLRLAGIAADWGYEEEFWQAHFGCPLLGTVDDVLADLPPGRFVVGIGSGPARAQVGARFVDRGWTENPPLVHPSATVAAGSSLEPGTVVFPGARVSVNVQVGRQTHINVGATIGHDAVLGAGCSLNPNAVVSGNVTLGDRSTVGANATVLERRRIAADVTIGAGAVVSRDIESPGITVVGIPARQLIHGG</sequence>
<dbReference type="InterPro" id="IPR041561">
    <property type="entry name" value="PglD_N"/>
</dbReference>
<protein>
    <submittedName>
        <fullName evidence="4">NeuD/PglB/VioB family sugar acetyltransferase</fullName>
    </submittedName>
</protein>
<dbReference type="PANTHER" id="PTHR43300">
    <property type="entry name" value="ACETYLTRANSFERASE"/>
    <property type="match status" value="1"/>
</dbReference>
<keyword evidence="5" id="KW-1185">Reference proteome</keyword>
<reference evidence="4" key="1">
    <citation type="submission" date="2021-06" db="EMBL/GenBank/DDBJ databases">
        <title>Complete genome sequence of Nocardioides sp. G188.</title>
        <authorList>
            <person name="Im W.-T."/>
        </authorList>
    </citation>
    <scope>NUCLEOTIDE SEQUENCE</scope>
    <source>
        <strain evidence="4">G188</strain>
    </source>
</reference>
<dbReference type="Proteomes" id="UP000683575">
    <property type="component" value="Chromosome"/>
</dbReference>
<dbReference type="InterPro" id="IPR050179">
    <property type="entry name" value="Trans_hexapeptide_repeat"/>
</dbReference>
<feature type="site" description="Increases basicity of active site His" evidence="1">
    <location>
        <position position="143"/>
    </location>
</feature>
<proteinExistence type="predicted"/>
<dbReference type="EMBL" id="CP077062">
    <property type="protein sequence ID" value="QWZ08141.1"/>
    <property type="molecule type" value="Genomic_DNA"/>
</dbReference>
<evidence type="ECO:0000256" key="1">
    <source>
        <dbReference type="PIRSR" id="PIRSR620019-1"/>
    </source>
</evidence>
<evidence type="ECO:0000313" key="5">
    <source>
        <dbReference type="Proteomes" id="UP000683575"/>
    </source>
</evidence>
<dbReference type="NCBIfam" id="TIGR03570">
    <property type="entry name" value="NeuD_NnaD"/>
    <property type="match status" value="1"/>
</dbReference>